<comment type="caution">
    <text evidence="5">The sequence shown here is derived from an EMBL/GenBank/DDBJ whole genome shotgun (WGS) entry which is preliminary data.</text>
</comment>
<organism evidence="5 6">
    <name type="scientific">Enterococcus plantarum</name>
    <dbReference type="NCBI Taxonomy" id="1077675"/>
    <lineage>
        <taxon>Bacteria</taxon>
        <taxon>Bacillati</taxon>
        <taxon>Bacillota</taxon>
        <taxon>Bacilli</taxon>
        <taxon>Lactobacillales</taxon>
        <taxon>Enterococcaceae</taxon>
        <taxon>Enterococcus</taxon>
    </lineage>
</organism>
<feature type="transmembrane region" description="Helical" evidence="2">
    <location>
        <begin position="138"/>
        <end position="155"/>
    </location>
</feature>
<evidence type="ECO:0000256" key="3">
    <source>
        <dbReference type="SAM" id="SignalP"/>
    </source>
</evidence>
<gene>
    <name evidence="5" type="ORF">CI088_01595</name>
</gene>
<keyword evidence="3" id="KW-0732">Signal</keyword>
<keyword evidence="2" id="KW-0812">Transmembrane</keyword>
<dbReference type="EMBL" id="PIEU01000003">
    <property type="protein sequence ID" value="PZL77522.1"/>
    <property type="molecule type" value="Genomic_DNA"/>
</dbReference>
<name>A0A2W4BUK8_9ENTE</name>
<keyword evidence="6" id="KW-1185">Reference proteome</keyword>
<dbReference type="Pfam" id="PF06458">
    <property type="entry name" value="MucBP"/>
    <property type="match status" value="2"/>
</dbReference>
<keyword evidence="2" id="KW-0472">Membrane</keyword>
<keyword evidence="1" id="KW-0677">Repeat</keyword>
<protein>
    <recommendedName>
        <fullName evidence="4">MucBP domain-containing protein</fullName>
    </recommendedName>
</protein>
<feature type="signal peptide" evidence="3">
    <location>
        <begin position="1"/>
        <end position="29"/>
    </location>
</feature>
<feature type="transmembrane region" description="Helical" evidence="2">
    <location>
        <begin position="112"/>
        <end position="131"/>
    </location>
</feature>
<feature type="non-terminal residue" evidence="5">
    <location>
        <position position="322"/>
    </location>
</feature>
<feature type="chain" id="PRO_5015919546" description="MucBP domain-containing protein" evidence="3">
    <location>
        <begin position="30"/>
        <end position="322"/>
    </location>
</feature>
<sequence length="322" mass="36594">MKIKTIFKYSLFCVIIFIFFAISSLTALAENSTSLVTTKYELYDELTSKEQMSIIKGRPLFEVKEENENVILVYRNKGSQILSQEKVTTFNPTKEINNKNNFPKMNSIDKNLLSIKLGYILIIIVVLVVFYKMKKVKAILFIFIVAGSLNSYIKISEATEYGLPDTNVDKIAKGSIYNKDVSVEGYEYLGYLHKSNDGDILPIPVLEGEVVIHYKDTEGNEIAKNDVIKGKIGESYRVEEKQIDGYKLKETVGYIEGLYSKEPVEVIFVYSKEIVASEGEVVIHYKDTEGNEIAENDVIKGKIGESYRVEEKQIDGYKLKET</sequence>
<feature type="domain" description="MucBP" evidence="4">
    <location>
        <begin position="281"/>
        <end position="322"/>
    </location>
</feature>
<proteinExistence type="predicted"/>
<evidence type="ECO:0000313" key="5">
    <source>
        <dbReference type="EMBL" id="PZL77522.1"/>
    </source>
</evidence>
<dbReference type="RefSeq" id="WP_111246971.1">
    <property type="nucleotide sequence ID" value="NZ_PIEU01000003.1"/>
</dbReference>
<evidence type="ECO:0000256" key="2">
    <source>
        <dbReference type="SAM" id="Phobius"/>
    </source>
</evidence>
<dbReference type="Proteomes" id="UP000249828">
    <property type="component" value="Unassembled WGS sequence"/>
</dbReference>
<feature type="domain" description="MucBP" evidence="4">
    <location>
        <begin position="210"/>
        <end position="270"/>
    </location>
</feature>
<evidence type="ECO:0000256" key="1">
    <source>
        <dbReference type="ARBA" id="ARBA00022737"/>
    </source>
</evidence>
<evidence type="ECO:0000313" key="6">
    <source>
        <dbReference type="Proteomes" id="UP000249828"/>
    </source>
</evidence>
<dbReference type="Gene3D" id="3.10.20.320">
    <property type="entry name" value="Putative peptidoglycan bound protein (lpxtg motif)"/>
    <property type="match status" value="2"/>
</dbReference>
<dbReference type="AlphaFoldDB" id="A0A2W4BUK8"/>
<dbReference type="InterPro" id="IPR009459">
    <property type="entry name" value="MucBP_dom"/>
</dbReference>
<reference evidence="5 6" key="1">
    <citation type="submission" date="2017-11" db="EMBL/GenBank/DDBJ databases">
        <title>Draft genome sequence of Enterococcus plantarum TRW2 strain isolated from lettuce.</title>
        <authorList>
            <person name="Kim E.B."/>
            <person name="Marco M.L."/>
            <person name="Williams T.R."/>
            <person name="You I.H."/>
        </authorList>
    </citation>
    <scope>NUCLEOTIDE SEQUENCE [LARGE SCALE GENOMIC DNA]</scope>
    <source>
        <strain evidence="5 6">TRW2</strain>
    </source>
</reference>
<evidence type="ECO:0000259" key="4">
    <source>
        <dbReference type="Pfam" id="PF06458"/>
    </source>
</evidence>
<keyword evidence="2" id="KW-1133">Transmembrane helix</keyword>
<accession>A0A2W4BUK8</accession>